<keyword evidence="2" id="KW-0560">Oxidoreductase</keyword>
<dbReference type="Proteomes" id="UP000093309">
    <property type="component" value="Unassembled WGS sequence"/>
</dbReference>
<evidence type="ECO:0000313" key="4">
    <source>
        <dbReference type="Proteomes" id="UP000093309"/>
    </source>
</evidence>
<reference evidence="4" key="1">
    <citation type="submission" date="2016-05" db="EMBL/GenBank/DDBJ databases">
        <title>Paenibacillus oryzae. sp. nov., isolated from the rice root.</title>
        <authorList>
            <person name="Zhang J."/>
            <person name="Zhang X."/>
        </authorList>
    </citation>
    <scope>NUCLEOTIDE SEQUENCE [LARGE SCALE GENOMIC DNA]</scope>
    <source>
        <strain evidence="4">KCTC13222</strain>
    </source>
</reference>
<keyword evidence="4" id="KW-1185">Reference proteome</keyword>
<sequence length="260" mass="27893">MGILEGNVALITGTGAGIGKQTAIRFAEEGAKIIMCDYNEEKLRITEELLKEKGAEVLSLVIDINDTKQLKILVEEGVKRFGTIDTLLNIAVGGGTNGGPTQVPFAETPLEYFESFNHATVAYAHLMQLCYPYLKGKESSVINFSSFMHYGSQQGKPLYLSAGAISKAAIAGLTRVVADEWGLDGIRVNMIYPSAVTDTLKGNGYGLEKLIENMSLNAFKRPGDPYKDIAGVCVFLASPDSRFLTGQSFFASGGASMGRA</sequence>
<evidence type="ECO:0000313" key="3">
    <source>
        <dbReference type="EMBL" id="OCT16716.1"/>
    </source>
</evidence>
<evidence type="ECO:0000256" key="2">
    <source>
        <dbReference type="ARBA" id="ARBA00023002"/>
    </source>
</evidence>
<dbReference type="OrthoDB" id="9803333at2"/>
<evidence type="ECO:0008006" key="5">
    <source>
        <dbReference type="Google" id="ProtNLM"/>
    </source>
</evidence>
<proteinExistence type="inferred from homology"/>
<comment type="caution">
    <text evidence="3">The sequence shown here is derived from an EMBL/GenBank/DDBJ whole genome shotgun (WGS) entry which is preliminary data.</text>
</comment>
<dbReference type="CDD" id="cd05233">
    <property type="entry name" value="SDR_c"/>
    <property type="match status" value="1"/>
</dbReference>
<name>A0A1C1A7X9_9BACL</name>
<gene>
    <name evidence="3" type="ORF">A8709_08605</name>
</gene>
<organism evidence="3 4">
    <name type="scientific">Paenibacillus pectinilyticus</name>
    <dbReference type="NCBI Taxonomy" id="512399"/>
    <lineage>
        <taxon>Bacteria</taxon>
        <taxon>Bacillati</taxon>
        <taxon>Bacillota</taxon>
        <taxon>Bacilli</taxon>
        <taxon>Bacillales</taxon>
        <taxon>Paenibacillaceae</taxon>
        <taxon>Paenibacillus</taxon>
    </lineage>
</organism>
<dbReference type="AlphaFoldDB" id="A0A1C1A7X9"/>
<dbReference type="STRING" id="512399.A8709_08605"/>
<dbReference type="PRINTS" id="PR00081">
    <property type="entry name" value="GDHRDH"/>
</dbReference>
<dbReference type="InterPro" id="IPR002347">
    <property type="entry name" value="SDR_fam"/>
</dbReference>
<dbReference type="EMBL" id="LYPC01000010">
    <property type="protein sequence ID" value="OCT16716.1"/>
    <property type="molecule type" value="Genomic_DNA"/>
</dbReference>
<accession>A0A1C1A7X9</accession>
<evidence type="ECO:0000256" key="1">
    <source>
        <dbReference type="ARBA" id="ARBA00006484"/>
    </source>
</evidence>
<comment type="similarity">
    <text evidence="1">Belongs to the short-chain dehydrogenases/reductases (SDR) family.</text>
</comment>
<dbReference type="Pfam" id="PF13561">
    <property type="entry name" value="adh_short_C2"/>
    <property type="match status" value="1"/>
</dbReference>
<protein>
    <recommendedName>
        <fullName evidence="5">Short-chain dehydrogenase</fullName>
    </recommendedName>
</protein>
<dbReference type="InterPro" id="IPR036291">
    <property type="entry name" value="NAD(P)-bd_dom_sf"/>
</dbReference>
<dbReference type="SUPFAM" id="SSF51735">
    <property type="entry name" value="NAD(P)-binding Rossmann-fold domains"/>
    <property type="match status" value="1"/>
</dbReference>
<dbReference type="PANTHER" id="PTHR24321:SF8">
    <property type="entry name" value="ESTRADIOL 17-BETA-DEHYDROGENASE 8-RELATED"/>
    <property type="match status" value="1"/>
</dbReference>
<dbReference type="GO" id="GO:0016491">
    <property type="term" value="F:oxidoreductase activity"/>
    <property type="evidence" value="ECO:0007669"/>
    <property type="project" value="UniProtKB-KW"/>
</dbReference>
<dbReference type="Gene3D" id="3.40.50.720">
    <property type="entry name" value="NAD(P)-binding Rossmann-like Domain"/>
    <property type="match status" value="1"/>
</dbReference>
<dbReference type="RefSeq" id="WP_065850803.1">
    <property type="nucleotide sequence ID" value="NZ_LYPC01000010.1"/>
</dbReference>
<dbReference type="PANTHER" id="PTHR24321">
    <property type="entry name" value="DEHYDROGENASES, SHORT CHAIN"/>
    <property type="match status" value="1"/>
</dbReference>